<keyword evidence="2 8" id="KW-0813">Transport</keyword>
<keyword evidence="11" id="KW-1185">Reference proteome</keyword>
<evidence type="ECO:0000256" key="7">
    <source>
        <dbReference type="ARBA" id="ARBA00023237"/>
    </source>
</evidence>
<name>A0A4Y8VUV8_9BACT</name>
<keyword evidence="4 8" id="KW-0812">Transmembrane</keyword>
<dbReference type="OrthoDB" id="9768177at2"/>
<keyword evidence="6 8" id="KW-0472">Membrane</keyword>
<dbReference type="InterPro" id="IPR023996">
    <property type="entry name" value="TonB-dep_OMP_SusC/RagA"/>
</dbReference>
<dbReference type="SUPFAM" id="SSF56935">
    <property type="entry name" value="Porins"/>
    <property type="match status" value="1"/>
</dbReference>
<evidence type="ECO:0000256" key="5">
    <source>
        <dbReference type="ARBA" id="ARBA00022729"/>
    </source>
</evidence>
<dbReference type="Proteomes" id="UP000297872">
    <property type="component" value="Unassembled WGS sequence"/>
</dbReference>
<evidence type="ECO:0000256" key="8">
    <source>
        <dbReference type="PROSITE-ProRule" id="PRU01360"/>
    </source>
</evidence>
<dbReference type="PANTHER" id="PTHR30069:SF29">
    <property type="entry name" value="HEMOGLOBIN AND HEMOGLOBIN-HAPTOGLOBIN-BINDING PROTEIN 1-RELATED"/>
    <property type="match status" value="1"/>
</dbReference>
<dbReference type="PROSITE" id="PS52016">
    <property type="entry name" value="TONB_DEPENDENT_REC_3"/>
    <property type="match status" value="1"/>
</dbReference>
<comment type="similarity">
    <text evidence="8">Belongs to the TonB-dependent receptor family.</text>
</comment>
<dbReference type="NCBIfam" id="TIGR04056">
    <property type="entry name" value="OMP_RagA_SusC"/>
    <property type="match status" value="1"/>
</dbReference>
<dbReference type="Pfam" id="PF07715">
    <property type="entry name" value="Plug"/>
    <property type="match status" value="1"/>
</dbReference>
<evidence type="ECO:0000313" key="10">
    <source>
        <dbReference type="EMBL" id="TFH84392.1"/>
    </source>
</evidence>
<dbReference type="Gene3D" id="2.170.130.10">
    <property type="entry name" value="TonB-dependent receptor, plug domain"/>
    <property type="match status" value="1"/>
</dbReference>
<dbReference type="GO" id="GO:0009279">
    <property type="term" value="C:cell outer membrane"/>
    <property type="evidence" value="ECO:0007669"/>
    <property type="project" value="UniProtKB-SubCell"/>
</dbReference>
<proteinExistence type="inferred from homology"/>
<dbReference type="EMBL" id="SGVY01000002">
    <property type="protein sequence ID" value="TFH84392.1"/>
    <property type="molecule type" value="Genomic_DNA"/>
</dbReference>
<gene>
    <name evidence="10" type="ORF">EXN75_00875</name>
</gene>
<keyword evidence="3 8" id="KW-1134">Transmembrane beta strand</keyword>
<protein>
    <submittedName>
        <fullName evidence="10">SusC/RagA family TonB-linked outer membrane protein</fullName>
    </submittedName>
</protein>
<comment type="caution">
    <text evidence="10">The sequence shown here is derived from an EMBL/GenBank/DDBJ whole genome shotgun (WGS) entry which is preliminary data.</text>
</comment>
<dbReference type="Gene3D" id="2.40.170.20">
    <property type="entry name" value="TonB-dependent receptor, beta-barrel domain"/>
    <property type="match status" value="1"/>
</dbReference>
<dbReference type="InterPro" id="IPR037066">
    <property type="entry name" value="Plug_dom_sf"/>
</dbReference>
<evidence type="ECO:0000256" key="4">
    <source>
        <dbReference type="ARBA" id="ARBA00022692"/>
    </source>
</evidence>
<accession>A0A4Y8VUV8</accession>
<dbReference type="AlphaFoldDB" id="A0A4Y8VUV8"/>
<sequence length="934" mass="105012">MLGNTDPLWVVDGVIQEDPISIDATAAMTTDMKELIGNQVSWLNPQDIENITVLKDASATAIYGSKASNGVIVITTKKGSAERTSIRYSANFSVRQRPNYDLFDFMNSQERIQFSKEAYDAGVRYQGDPLPQIYTYEGLMAMFNKHMISEADFMKQMERLETVNTDWLDLLTRNSFSHSHNLSVSGGTQRVTYNASFGYSNSEGTEIGNSQNQFTTRLNVGVQFSKRIRASFNISGSSRNSYGYSGVSPQSYALNTSRAVPAFEENGERAFYKQYYTYQLNKSLGSNNTYGYNVLNEMDNSYSKNRGNTFNVSANIDFQLLPWLNYQLVGSMAHSSNDSESYKGERTSYIETNYRGYGVGEAEPGSALYKAALLPFGGQLTNNNSNMTSLDMQHKLVASKTFNEIHRVNGMFGFEMRSSKTYGKGTNVWGYVPERGESLISPSLPEDIVPIGGTQSIGWGALRGLFEGGWSSINNTSNYVSFFGTAAYSLKNRYVMNMNIRSDASNRFGQDKRKQFDPTYSFGFSWKIAEEKFIKDNVKWLDQLNLRATYGIQGNVVNSISPELIASYGGLLPGYNEYYTSIASLPNPYLKWERTKTWNLGLDMQIFRAVTMSLEYYGRRSNAIIEQDVPEEYGMGTLKLNGGIIVNHGLEWTMNITPIKTKDLVVSVGFNASKNWNKTETDDRTARVDQLTHRDFVAGNSQRPLRKGYSLYSFWAYDFTGLDHETGLPTFRGTQVEEFENPDKTIDPLSFLVYAGESEPFFTGGINPHVRWKDLQVSASFALILGSKKRLPNPYSTFTYGKMPSPLSNLSKELLNRWKQPGDELHTNIPGLYTSVADILNLYTPDGYFTNRYEMWANSTARLVSGSFFRCNQLSVSYYLPKKICQKIHATSISLSGSTNNLFVIASKKWNGFDPELGNSIQPRIFSFGLSASF</sequence>
<evidence type="ECO:0000313" key="11">
    <source>
        <dbReference type="Proteomes" id="UP000297872"/>
    </source>
</evidence>
<evidence type="ECO:0000256" key="3">
    <source>
        <dbReference type="ARBA" id="ARBA00022452"/>
    </source>
</evidence>
<dbReference type="PANTHER" id="PTHR30069">
    <property type="entry name" value="TONB-DEPENDENT OUTER MEMBRANE RECEPTOR"/>
    <property type="match status" value="1"/>
</dbReference>
<evidence type="ECO:0000256" key="1">
    <source>
        <dbReference type="ARBA" id="ARBA00004571"/>
    </source>
</evidence>
<keyword evidence="7 8" id="KW-0998">Cell outer membrane</keyword>
<dbReference type="InterPro" id="IPR023997">
    <property type="entry name" value="TonB-dep_OMP_SusC/RagA_CS"/>
</dbReference>
<dbReference type="GO" id="GO:0015344">
    <property type="term" value="F:siderophore uptake transmembrane transporter activity"/>
    <property type="evidence" value="ECO:0007669"/>
    <property type="project" value="TreeGrafter"/>
</dbReference>
<dbReference type="GeneID" id="302993847"/>
<dbReference type="NCBIfam" id="TIGR04057">
    <property type="entry name" value="SusC_RagA_signa"/>
    <property type="match status" value="1"/>
</dbReference>
<evidence type="ECO:0000256" key="2">
    <source>
        <dbReference type="ARBA" id="ARBA00022448"/>
    </source>
</evidence>
<organism evidence="10 11">
    <name type="scientific">Segatella hominis</name>
    <dbReference type="NCBI Taxonomy" id="2518605"/>
    <lineage>
        <taxon>Bacteria</taxon>
        <taxon>Pseudomonadati</taxon>
        <taxon>Bacteroidota</taxon>
        <taxon>Bacteroidia</taxon>
        <taxon>Bacteroidales</taxon>
        <taxon>Prevotellaceae</taxon>
        <taxon>Segatella</taxon>
    </lineage>
</organism>
<keyword evidence="5" id="KW-0732">Signal</keyword>
<dbReference type="InterPro" id="IPR012910">
    <property type="entry name" value="Plug_dom"/>
</dbReference>
<evidence type="ECO:0000259" key="9">
    <source>
        <dbReference type="Pfam" id="PF07715"/>
    </source>
</evidence>
<evidence type="ECO:0000256" key="6">
    <source>
        <dbReference type="ARBA" id="ARBA00023136"/>
    </source>
</evidence>
<dbReference type="GO" id="GO:0044718">
    <property type="term" value="P:siderophore transmembrane transport"/>
    <property type="evidence" value="ECO:0007669"/>
    <property type="project" value="TreeGrafter"/>
</dbReference>
<dbReference type="InterPro" id="IPR036942">
    <property type="entry name" value="Beta-barrel_TonB_sf"/>
</dbReference>
<comment type="subcellular location">
    <subcellularLocation>
        <location evidence="1 8">Cell outer membrane</location>
        <topology evidence="1 8">Multi-pass membrane protein</topology>
    </subcellularLocation>
</comment>
<dbReference type="RefSeq" id="WP_134842434.1">
    <property type="nucleotide sequence ID" value="NZ_SGVY01000002.1"/>
</dbReference>
<dbReference type="InterPro" id="IPR039426">
    <property type="entry name" value="TonB-dep_rcpt-like"/>
</dbReference>
<feature type="domain" description="TonB-dependent receptor plug" evidence="9">
    <location>
        <begin position="4"/>
        <end position="71"/>
    </location>
</feature>
<reference evidence="10 11" key="1">
    <citation type="submission" date="2019-02" db="EMBL/GenBank/DDBJ databases">
        <title>Draft Genome Sequence of the Prevotella sp. BCRC 81118, Isolated from Human Feces.</title>
        <authorList>
            <person name="Huang C.-H."/>
        </authorList>
    </citation>
    <scope>NUCLEOTIDE SEQUENCE [LARGE SCALE GENOMIC DNA]</scope>
    <source>
        <strain evidence="10 11">BCRC 81118</strain>
    </source>
</reference>